<dbReference type="PANTHER" id="PTHR10869:SF246">
    <property type="entry name" value="TRANSMEMBRANE PROLYL 4-HYDROXYLASE"/>
    <property type="match status" value="1"/>
</dbReference>
<evidence type="ECO:0000256" key="5">
    <source>
        <dbReference type="ARBA" id="ARBA00023004"/>
    </source>
</evidence>
<dbReference type="PROSITE" id="PS50222">
    <property type="entry name" value="EF_HAND_2"/>
    <property type="match status" value="1"/>
</dbReference>
<dbReference type="GO" id="GO:0005509">
    <property type="term" value="F:calcium ion binding"/>
    <property type="evidence" value="ECO:0007669"/>
    <property type="project" value="InterPro"/>
</dbReference>
<keyword evidence="3" id="KW-0106">Calcium</keyword>
<dbReference type="Gene3D" id="2.60.120.620">
    <property type="entry name" value="q2cbj1_9rhob like domain"/>
    <property type="match status" value="1"/>
</dbReference>
<keyword evidence="4" id="KW-0847">Vitamin C</keyword>
<evidence type="ECO:0000256" key="8">
    <source>
        <dbReference type="SAM" id="MobiDB-lite"/>
    </source>
</evidence>
<feature type="domain" description="EF-hand" evidence="10">
    <location>
        <begin position="230"/>
        <end position="265"/>
    </location>
</feature>
<dbReference type="OrthoDB" id="420380at2759"/>
<dbReference type="Proteomes" id="UP000594262">
    <property type="component" value="Unplaced"/>
</dbReference>
<feature type="chain" id="PRO_5029684462" description="EF-hand domain-containing protein" evidence="9">
    <location>
        <begin position="21"/>
        <end position="682"/>
    </location>
</feature>
<evidence type="ECO:0000256" key="4">
    <source>
        <dbReference type="ARBA" id="ARBA00022896"/>
    </source>
</evidence>
<dbReference type="GeneID" id="136817534"/>
<dbReference type="EnsemblMetazoa" id="CLYHEMT023907.1">
    <property type="protein sequence ID" value="CLYHEMP023907.1"/>
    <property type="gene ID" value="CLYHEMG023907"/>
</dbReference>
<dbReference type="GO" id="GO:0004656">
    <property type="term" value="F:procollagen-proline 4-dioxygenase activity"/>
    <property type="evidence" value="ECO:0007669"/>
    <property type="project" value="TreeGrafter"/>
</dbReference>
<evidence type="ECO:0000256" key="6">
    <source>
        <dbReference type="ARBA" id="ARBA00023223"/>
    </source>
</evidence>
<dbReference type="PROSITE" id="PS00018">
    <property type="entry name" value="EF_HAND_1"/>
    <property type="match status" value="1"/>
</dbReference>
<evidence type="ECO:0000313" key="11">
    <source>
        <dbReference type="EnsemblMetazoa" id="CLYHEMP023907.1"/>
    </source>
</evidence>
<dbReference type="AlphaFoldDB" id="A0A7M5XMH2"/>
<evidence type="ECO:0000256" key="7">
    <source>
        <dbReference type="ARBA" id="ARBA00023262"/>
    </source>
</evidence>
<evidence type="ECO:0000313" key="12">
    <source>
        <dbReference type="Proteomes" id="UP000594262"/>
    </source>
</evidence>
<dbReference type="Gene3D" id="1.10.238.10">
    <property type="entry name" value="EF-hand"/>
    <property type="match status" value="1"/>
</dbReference>
<dbReference type="GO" id="GO:0005783">
    <property type="term" value="C:endoplasmic reticulum"/>
    <property type="evidence" value="ECO:0007669"/>
    <property type="project" value="TreeGrafter"/>
</dbReference>
<evidence type="ECO:0000259" key="10">
    <source>
        <dbReference type="PROSITE" id="PS50222"/>
    </source>
</evidence>
<dbReference type="Pfam" id="PF13499">
    <property type="entry name" value="EF-hand_7"/>
    <property type="match status" value="1"/>
</dbReference>
<comment type="similarity">
    <text evidence="1">Belongs to the aequorin family.</text>
</comment>
<feature type="compositionally biased region" description="Polar residues" evidence="8">
    <location>
        <begin position="554"/>
        <end position="563"/>
    </location>
</feature>
<keyword evidence="12" id="KW-1185">Reference proteome</keyword>
<dbReference type="RefSeq" id="XP_066929960.1">
    <property type="nucleotide sequence ID" value="XM_067073859.1"/>
</dbReference>
<protein>
    <recommendedName>
        <fullName evidence="10">EF-hand domain-containing protein</fullName>
    </recommendedName>
</protein>
<proteinExistence type="inferred from homology"/>
<evidence type="ECO:0000256" key="3">
    <source>
        <dbReference type="ARBA" id="ARBA00022837"/>
    </source>
</evidence>
<keyword evidence="5" id="KW-0408">Iron</keyword>
<evidence type="ECO:0000256" key="9">
    <source>
        <dbReference type="SAM" id="SignalP"/>
    </source>
</evidence>
<feature type="region of interest" description="Disordered" evidence="8">
    <location>
        <begin position="594"/>
        <end position="627"/>
    </location>
</feature>
<dbReference type="GO" id="GO:0008218">
    <property type="term" value="P:bioluminescence"/>
    <property type="evidence" value="ECO:0007669"/>
    <property type="project" value="UniProtKB-KW"/>
</dbReference>
<name>A0A7M5XMH2_9CNID</name>
<evidence type="ECO:0000256" key="1">
    <source>
        <dbReference type="ARBA" id="ARBA00007828"/>
    </source>
</evidence>
<keyword evidence="9" id="KW-0732">Signal</keyword>
<dbReference type="CDD" id="cd00051">
    <property type="entry name" value="EFh"/>
    <property type="match status" value="1"/>
</dbReference>
<sequence>MFHVLSRTICLLSTLFSIYAEVITFEKSGVPNLAKDDGNAETHLPLSSLFSQSDRYACLIEGKKEKCSKDDVSYMKDKFGEDVTPLQYGVTKAPNSNKMVEETVSEMNKDGKVYFGPRYQPVHLYLPRKAMYQVGHKEKVTVNHREMKIKVLSQIPYIFEVSNFLSTNETELMIDLAKERGVKERTSKVPNVVLVDEMEQRTFDVWDTNFDGKVSADEIGVLQNLNGLLLTKEDIINLISLIDKDEDGYLSFEELSNEKDDEGDWGGGIKRIKKALEKRELDRSERKRKGGHEAWVWHDEDELLAYENLYEDFHQRISKVTDIPEELVERSEPIQVLQLEENAFASCNQDSEPVVQNKACCTYGKTDCRACRYMSMFVFLSDDHDGGELAFPIADNETFHWQNLNSDLLRKCELAPNTTTSKLVIKPETGKAIFWYNHEISPYTGWMGQLEARTISGITPVQGQNAWSAKMWLNIIGDGVHELKPWRMASNWLKSPNKKEGLIERLRNDFYREGEPYLHVFRESYKQKRPSPQRVFEDNDFLKPLNGEEENSIEKNSPASENTQEIVVNSNTKDINIEITQPDKAQDTNKVLEPIGPELDSENTPSLGFHPKMKRREVPLGPPKRPIDPEPFVGRKVIENGLLKASLLLVEELEREELEILARNLHEKLQLNCIPLIVNPIR</sequence>
<organism evidence="11 12">
    <name type="scientific">Clytia hemisphaerica</name>
    <dbReference type="NCBI Taxonomy" id="252671"/>
    <lineage>
        <taxon>Eukaryota</taxon>
        <taxon>Metazoa</taxon>
        <taxon>Cnidaria</taxon>
        <taxon>Hydrozoa</taxon>
        <taxon>Hydroidolina</taxon>
        <taxon>Leptothecata</taxon>
        <taxon>Obeliida</taxon>
        <taxon>Clytiidae</taxon>
        <taxon>Clytia</taxon>
    </lineage>
</organism>
<keyword evidence="6" id="KW-0455">Luminescence</keyword>
<accession>A0A7M5XMH2</accession>
<dbReference type="GO" id="GO:0031418">
    <property type="term" value="F:L-ascorbic acid binding"/>
    <property type="evidence" value="ECO:0007669"/>
    <property type="project" value="UniProtKB-KW"/>
</dbReference>
<dbReference type="SUPFAM" id="SSF47473">
    <property type="entry name" value="EF-hand"/>
    <property type="match status" value="1"/>
</dbReference>
<feature type="region of interest" description="Disordered" evidence="8">
    <location>
        <begin position="544"/>
        <end position="563"/>
    </location>
</feature>
<feature type="signal peptide" evidence="9">
    <location>
        <begin position="1"/>
        <end position="20"/>
    </location>
</feature>
<reference evidence="11" key="1">
    <citation type="submission" date="2021-01" db="UniProtKB">
        <authorList>
            <consortium name="EnsemblMetazoa"/>
        </authorList>
    </citation>
    <scope>IDENTIFICATION</scope>
</reference>
<evidence type="ECO:0000256" key="2">
    <source>
        <dbReference type="ARBA" id="ARBA00022723"/>
    </source>
</evidence>
<dbReference type="PANTHER" id="PTHR10869">
    <property type="entry name" value="PROLYL 4-HYDROXYLASE ALPHA SUBUNIT"/>
    <property type="match status" value="1"/>
</dbReference>
<dbReference type="InterPro" id="IPR018247">
    <property type="entry name" value="EF_Hand_1_Ca_BS"/>
</dbReference>
<keyword evidence="7" id="KW-0599">Photoprotein</keyword>
<dbReference type="InterPro" id="IPR045054">
    <property type="entry name" value="P4HA-like"/>
</dbReference>
<dbReference type="InterPro" id="IPR011992">
    <property type="entry name" value="EF-hand-dom_pair"/>
</dbReference>
<dbReference type="InterPro" id="IPR002048">
    <property type="entry name" value="EF_hand_dom"/>
</dbReference>
<keyword evidence="2" id="KW-0479">Metal-binding</keyword>